<gene>
    <name evidence="1" type="ORF">CVIRNUC_000313</name>
</gene>
<dbReference type="AlphaFoldDB" id="A0AAV1HQ41"/>
<evidence type="ECO:0000313" key="1">
    <source>
        <dbReference type="EMBL" id="CAK0733669.1"/>
    </source>
</evidence>
<organism evidence="1 2">
    <name type="scientific">Coccomyxa viridis</name>
    <dbReference type="NCBI Taxonomy" id="1274662"/>
    <lineage>
        <taxon>Eukaryota</taxon>
        <taxon>Viridiplantae</taxon>
        <taxon>Chlorophyta</taxon>
        <taxon>core chlorophytes</taxon>
        <taxon>Trebouxiophyceae</taxon>
        <taxon>Trebouxiophyceae incertae sedis</taxon>
        <taxon>Coccomyxaceae</taxon>
        <taxon>Coccomyxa</taxon>
    </lineage>
</organism>
<name>A0AAV1HQ41_9CHLO</name>
<dbReference type="Proteomes" id="UP001314263">
    <property type="component" value="Unassembled WGS sequence"/>
</dbReference>
<proteinExistence type="predicted"/>
<protein>
    <submittedName>
        <fullName evidence="1">Uncharacterized protein</fullName>
    </submittedName>
</protein>
<dbReference type="InterPro" id="IPR012337">
    <property type="entry name" value="RNaseH-like_sf"/>
</dbReference>
<evidence type="ECO:0000313" key="2">
    <source>
        <dbReference type="Proteomes" id="UP001314263"/>
    </source>
</evidence>
<sequence length="347" mass="38077">MMLESVSKLETAFALLLKKDPDVIQSADVPPIIRDRVFWASIEVLNKILVPFSKVMTAIQAKTATLADITRYWLYLARVMRDELPKVAAASDFMSHCIGAFNSRCKEMNLPECRLALFLDPRYKAAADAPGKFADLLFAAVTIMQNRHYSSTHCQNLGLDPKLTIVHLAVFLYDVVPHAATVERLFSLMGWYHNARRNRLGVDSTGSMTAIKTFYEQKPPCVNRQASSIDLDIQEGLDGANGQASAVPPAETVADLEIHMAKADELEHTLNPFYIMDKDIFMQAQDPTVSFTELLLGSEGSGFSLDHEALAESYRPVDPTAAAIEGLGPAAGAAFDVQALVANAMQP</sequence>
<dbReference type="EMBL" id="CAUYUE010000001">
    <property type="protein sequence ID" value="CAK0733669.1"/>
    <property type="molecule type" value="Genomic_DNA"/>
</dbReference>
<reference evidence="1 2" key="1">
    <citation type="submission" date="2023-10" db="EMBL/GenBank/DDBJ databases">
        <authorList>
            <person name="Maclean D."/>
            <person name="Macfadyen A."/>
        </authorList>
    </citation>
    <scope>NUCLEOTIDE SEQUENCE [LARGE SCALE GENOMIC DNA]</scope>
</reference>
<dbReference type="SUPFAM" id="SSF53098">
    <property type="entry name" value="Ribonuclease H-like"/>
    <property type="match status" value="1"/>
</dbReference>
<accession>A0AAV1HQ41</accession>
<comment type="caution">
    <text evidence="1">The sequence shown here is derived from an EMBL/GenBank/DDBJ whole genome shotgun (WGS) entry which is preliminary data.</text>
</comment>
<keyword evidence="2" id="KW-1185">Reference proteome</keyword>